<reference evidence="2 3" key="1">
    <citation type="submission" date="2024-03" db="EMBL/GenBank/DDBJ databases">
        <title>Human intestinal bacterial collection.</title>
        <authorList>
            <person name="Pauvert C."/>
            <person name="Hitch T.C.A."/>
            <person name="Clavel T."/>
        </authorList>
    </citation>
    <scope>NUCLEOTIDE SEQUENCE [LARGE SCALE GENOMIC DNA]</scope>
    <source>
        <strain evidence="2 3">CLA-JM-H11</strain>
    </source>
</reference>
<accession>A0ABV1GCG9</accession>
<name>A0ABV1GCG9_9FIRM</name>
<proteinExistence type="predicted"/>
<dbReference type="SUPFAM" id="SSF53474">
    <property type="entry name" value="alpha/beta-Hydrolases"/>
    <property type="match status" value="1"/>
</dbReference>
<keyword evidence="2" id="KW-0378">Hydrolase</keyword>
<dbReference type="Gene3D" id="3.40.50.1820">
    <property type="entry name" value="alpha/beta hydrolase"/>
    <property type="match status" value="1"/>
</dbReference>
<comment type="caution">
    <text evidence="2">The sequence shown here is derived from an EMBL/GenBank/DDBJ whole genome shotgun (WGS) entry which is preliminary data.</text>
</comment>
<dbReference type="InterPro" id="IPR000073">
    <property type="entry name" value="AB_hydrolase_1"/>
</dbReference>
<sequence length="229" mass="25800">MNIHRFSIGSVPAVLYGEPAEQGYLFLHGQMGCKEEAEPFAQLVCARGGQVLSIDLPGHGERRGRREELTPWAAVPDIQAALDFAQTRWKTVSLRATSIGAYFARLSFPAPARALLVSPVLEMEDLIFSMMRRVGVTQEQLQKQGEITTSFGQTLSWKYLCWVREHPVFGWNCPTCILCGSADQMISRQTVEAYARRHSARLTVLEGGEHWFHTPEQLAALHKWEETEL</sequence>
<evidence type="ECO:0000259" key="1">
    <source>
        <dbReference type="Pfam" id="PF12697"/>
    </source>
</evidence>
<feature type="domain" description="AB hydrolase-1" evidence="1">
    <location>
        <begin position="25"/>
        <end position="220"/>
    </location>
</feature>
<gene>
    <name evidence="2" type="ORF">WMO24_03140</name>
</gene>
<protein>
    <submittedName>
        <fullName evidence="2">Alpha/beta hydrolase</fullName>
    </submittedName>
</protein>
<organism evidence="2 3">
    <name type="scientific">Ruthenibacterium intestinale</name>
    <dbReference type="NCBI Taxonomy" id="3133163"/>
    <lineage>
        <taxon>Bacteria</taxon>
        <taxon>Bacillati</taxon>
        <taxon>Bacillota</taxon>
        <taxon>Clostridia</taxon>
        <taxon>Eubacteriales</taxon>
        <taxon>Oscillospiraceae</taxon>
        <taxon>Ruthenibacterium</taxon>
    </lineage>
</organism>
<dbReference type="EMBL" id="JBBMFA010000054">
    <property type="protein sequence ID" value="MEQ2519436.1"/>
    <property type="molecule type" value="Genomic_DNA"/>
</dbReference>
<dbReference type="Proteomes" id="UP001477672">
    <property type="component" value="Unassembled WGS sequence"/>
</dbReference>
<keyword evidence="3" id="KW-1185">Reference proteome</keyword>
<evidence type="ECO:0000313" key="3">
    <source>
        <dbReference type="Proteomes" id="UP001477672"/>
    </source>
</evidence>
<dbReference type="Pfam" id="PF12697">
    <property type="entry name" value="Abhydrolase_6"/>
    <property type="match status" value="1"/>
</dbReference>
<dbReference type="InterPro" id="IPR029058">
    <property type="entry name" value="AB_hydrolase_fold"/>
</dbReference>
<evidence type="ECO:0000313" key="2">
    <source>
        <dbReference type="EMBL" id="MEQ2519436.1"/>
    </source>
</evidence>
<dbReference type="GO" id="GO:0016787">
    <property type="term" value="F:hydrolase activity"/>
    <property type="evidence" value="ECO:0007669"/>
    <property type="project" value="UniProtKB-KW"/>
</dbReference>
<dbReference type="RefSeq" id="WP_349214883.1">
    <property type="nucleotide sequence ID" value="NZ_JBBMFA010000054.1"/>
</dbReference>